<dbReference type="AlphaFoldDB" id="A0A2W5DYY4"/>
<feature type="chain" id="PRO_5016016488" description="DUF4148 domain-containing protein" evidence="1">
    <location>
        <begin position="24"/>
        <end position="158"/>
    </location>
</feature>
<accession>A0A2W5DYY4</accession>
<keyword evidence="1" id="KW-0732">Signal</keyword>
<evidence type="ECO:0008006" key="4">
    <source>
        <dbReference type="Google" id="ProtNLM"/>
    </source>
</evidence>
<sequence>MKFAFTLLASAIAFGVTVGSAHAADDIITPVIEASGSSQTRAEVVADLTAYRESGLADLNRVDADRGFDQDSRRQAEQRYQQLRSAAGLVAQAPAVQLPSPRSRTDVLAELNAYRASGLADLDRADADLSMDQRARAQAEQRYQQLLAAERAHSVASK</sequence>
<protein>
    <recommendedName>
        <fullName evidence="4">DUF4148 domain-containing protein</fullName>
    </recommendedName>
</protein>
<gene>
    <name evidence="2" type="ORF">DI603_07220</name>
</gene>
<comment type="caution">
    <text evidence="2">The sequence shown here is derived from an EMBL/GenBank/DDBJ whole genome shotgun (WGS) entry which is preliminary data.</text>
</comment>
<dbReference type="EMBL" id="QFOD01000005">
    <property type="protein sequence ID" value="PZP33870.1"/>
    <property type="molecule type" value="Genomic_DNA"/>
</dbReference>
<evidence type="ECO:0000256" key="1">
    <source>
        <dbReference type="SAM" id="SignalP"/>
    </source>
</evidence>
<dbReference type="Pfam" id="PF13663">
    <property type="entry name" value="DUF4148"/>
    <property type="match status" value="1"/>
</dbReference>
<dbReference type="Proteomes" id="UP000249633">
    <property type="component" value="Unassembled WGS sequence"/>
</dbReference>
<organism evidence="2 3">
    <name type="scientific">Roseateles depolymerans</name>
    <dbReference type="NCBI Taxonomy" id="76731"/>
    <lineage>
        <taxon>Bacteria</taxon>
        <taxon>Pseudomonadati</taxon>
        <taxon>Pseudomonadota</taxon>
        <taxon>Betaproteobacteria</taxon>
        <taxon>Burkholderiales</taxon>
        <taxon>Sphaerotilaceae</taxon>
        <taxon>Roseateles</taxon>
    </lineage>
</organism>
<evidence type="ECO:0000313" key="2">
    <source>
        <dbReference type="EMBL" id="PZP33870.1"/>
    </source>
</evidence>
<proteinExistence type="predicted"/>
<feature type="signal peptide" evidence="1">
    <location>
        <begin position="1"/>
        <end position="23"/>
    </location>
</feature>
<dbReference type="InterPro" id="IPR025421">
    <property type="entry name" value="DUF4148"/>
</dbReference>
<name>A0A2W5DYY4_9BURK</name>
<reference evidence="2 3" key="1">
    <citation type="submission" date="2017-08" db="EMBL/GenBank/DDBJ databases">
        <title>Infants hospitalized years apart are colonized by the same room-sourced microbial strains.</title>
        <authorList>
            <person name="Brooks B."/>
            <person name="Olm M.R."/>
            <person name="Firek B.A."/>
            <person name="Baker R."/>
            <person name="Thomas B.C."/>
            <person name="Morowitz M.J."/>
            <person name="Banfield J.F."/>
        </authorList>
    </citation>
    <scope>NUCLEOTIDE SEQUENCE [LARGE SCALE GENOMIC DNA]</scope>
    <source>
        <strain evidence="2">S2_012_000_R2_81</strain>
    </source>
</reference>
<evidence type="ECO:0000313" key="3">
    <source>
        <dbReference type="Proteomes" id="UP000249633"/>
    </source>
</evidence>